<evidence type="ECO:0000313" key="2">
    <source>
        <dbReference type="Proteomes" id="UP000006976"/>
    </source>
</evidence>
<protein>
    <submittedName>
        <fullName evidence="1">Uncharacterized protein</fullName>
    </submittedName>
</protein>
<evidence type="ECO:0000313" key="1">
    <source>
        <dbReference type="EMBL" id="EJR29944.1"/>
    </source>
</evidence>
<dbReference type="EMBL" id="AHEV01000051">
    <property type="protein sequence ID" value="EJR29944.1"/>
    <property type="molecule type" value="Genomic_DNA"/>
</dbReference>
<dbReference type="Proteomes" id="UP000006976">
    <property type="component" value="Unassembled WGS sequence"/>
</dbReference>
<gene>
    <name evidence="1" type="ORF">III_05713</name>
</gene>
<organism evidence="1 2">
    <name type="scientific">Bacillus mycoides</name>
    <dbReference type="NCBI Taxonomy" id="1405"/>
    <lineage>
        <taxon>Bacteria</taxon>
        <taxon>Bacillati</taxon>
        <taxon>Bacillota</taxon>
        <taxon>Bacilli</taxon>
        <taxon>Bacillales</taxon>
        <taxon>Bacillaceae</taxon>
        <taxon>Bacillus</taxon>
        <taxon>Bacillus cereus group</taxon>
    </lineage>
</organism>
<comment type="caution">
    <text evidence="1">The sequence shown here is derived from an EMBL/GenBank/DDBJ whole genome shotgun (WGS) entry which is preliminary data.</text>
</comment>
<reference evidence="1 2" key="1">
    <citation type="submission" date="2012-04" db="EMBL/GenBank/DDBJ databases">
        <title>The Genome Sequence of Bacillus cereus VD078.</title>
        <authorList>
            <consortium name="The Broad Institute Genome Sequencing Platform"/>
            <consortium name="The Broad Institute Genome Sequencing Center for Infectious Disease"/>
            <person name="Feldgarden M."/>
            <person name="Van der Auwera G.A."/>
            <person name="Mahillon J."/>
            <person name="Duprez V."/>
            <person name="Timmery S."/>
            <person name="Mattelet C."/>
            <person name="Dierick K."/>
            <person name="Sun M."/>
            <person name="Yu Z."/>
            <person name="Zhu L."/>
            <person name="Hu X."/>
            <person name="Shank E.B."/>
            <person name="Swiecicka I."/>
            <person name="Hansen B.M."/>
            <person name="Andrup L."/>
            <person name="Young S.K."/>
            <person name="Zeng Q."/>
            <person name="Gargeya S."/>
            <person name="Fitzgerald M."/>
            <person name="Haas B."/>
            <person name="Abouelleil A."/>
            <person name="Alvarado L."/>
            <person name="Arachchi H.M."/>
            <person name="Berlin A."/>
            <person name="Chapman S.B."/>
            <person name="Goldberg J."/>
            <person name="Griggs A."/>
            <person name="Gujja S."/>
            <person name="Hansen M."/>
            <person name="Howarth C."/>
            <person name="Imamovic A."/>
            <person name="Larimer J."/>
            <person name="McCowen C."/>
            <person name="Montmayeur A."/>
            <person name="Murphy C."/>
            <person name="Neiman D."/>
            <person name="Pearson M."/>
            <person name="Priest M."/>
            <person name="Roberts A."/>
            <person name="Saif S."/>
            <person name="Shea T."/>
            <person name="Sisk P."/>
            <person name="Sykes S."/>
            <person name="Wortman J."/>
            <person name="Nusbaum C."/>
            <person name="Birren B."/>
        </authorList>
    </citation>
    <scope>NUCLEOTIDE SEQUENCE [LARGE SCALE GENOMIC DNA]</scope>
    <source>
        <strain evidence="1 2">VD078</strain>
    </source>
</reference>
<proteinExistence type="predicted"/>
<sequence>MRCSQQFLLLADVQKHIGNKWDELRFGPIQQKTPVMIERQGKSRPGEPLKKDQKVFLKFTNSSHSGYQYLNIGNGYN</sequence>
<dbReference type="AlphaFoldDB" id="A0ABC9QV64"/>
<dbReference type="RefSeq" id="WP_002169778.1">
    <property type="nucleotide sequence ID" value="NZ_JH792253.1"/>
</dbReference>
<accession>A0ABC9QV64</accession>
<name>A0ABC9QV64_BACMY</name>